<dbReference type="Pfam" id="PF16509">
    <property type="entry name" value="KORA"/>
    <property type="match status" value="1"/>
</dbReference>
<dbReference type="InterPro" id="IPR036390">
    <property type="entry name" value="WH_DNA-bd_sf"/>
</dbReference>
<name>A0A7T7AKT5_9BURK</name>
<evidence type="ECO:0000313" key="4">
    <source>
        <dbReference type="EMBL" id="QQK06122.1"/>
    </source>
</evidence>
<keyword evidence="2" id="KW-0804">Transcription</keyword>
<dbReference type="SUPFAM" id="SSF46785">
    <property type="entry name" value="Winged helix' DNA-binding domain"/>
    <property type="match status" value="1"/>
</dbReference>
<dbReference type="AlphaFoldDB" id="A0A7T7AKT5"/>
<evidence type="ECO:0000256" key="2">
    <source>
        <dbReference type="ARBA" id="ARBA00023163"/>
    </source>
</evidence>
<dbReference type="Gene3D" id="1.10.10.2690">
    <property type="match status" value="1"/>
</dbReference>
<evidence type="ECO:0000313" key="5">
    <source>
        <dbReference type="Proteomes" id="UP000596205"/>
    </source>
</evidence>
<gene>
    <name evidence="4" type="ORF">JFN94_19905</name>
</gene>
<dbReference type="Proteomes" id="UP000596205">
    <property type="component" value="Chromosome 2"/>
</dbReference>
<dbReference type="InterPro" id="IPR032428">
    <property type="entry name" value="TrfB"/>
</dbReference>
<dbReference type="KEGG" id="bann:JFN94_19905"/>
<feature type="domain" description="TrfB transcriptional repressor protein" evidence="3">
    <location>
        <begin position="1"/>
        <end position="66"/>
    </location>
</feature>
<dbReference type="EMBL" id="CP066770">
    <property type="protein sequence ID" value="QQK06122.1"/>
    <property type="molecule type" value="Genomic_DNA"/>
</dbReference>
<protein>
    <recommendedName>
        <fullName evidence="3">TrfB transcriptional repressor protein domain-containing protein</fullName>
    </recommendedName>
</protein>
<evidence type="ECO:0000256" key="1">
    <source>
        <dbReference type="ARBA" id="ARBA00023015"/>
    </source>
</evidence>
<keyword evidence="1" id="KW-0805">Transcription regulation</keyword>
<dbReference type="InterPro" id="IPR053721">
    <property type="entry name" value="Fimbrial_Adhesin_Reg"/>
</dbReference>
<reference evidence="4 5" key="1">
    <citation type="submission" date="2020-12" db="EMBL/GenBank/DDBJ databases">
        <title>Complete genome sequence of Burkholderia anthina BJQ0011.</title>
        <authorList>
            <person name="Xu Y."/>
        </authorList>
    </citation>
    <scope>NUCLEOTIDE SEQUENCE [LARGE SCALE GENOMIC DNA]</scope>
    <source>
        <strain evidence="4 5">BJQ0011</strain>
    </source>
</reference>
<sequence>MTAEQFRRLRMQDTRIKPLNQWALHEIFVKGRSQRALAAELGMTRSAMSQLVRKAWQRHLDRSGADTRVVTLTITIPAKYEHALHAWVRDAYRSSNLLDRDSMERRADERVAVMRPPA</sequence>
<organism evidence="4 5">
    <name type="scientific">Burkholderia anthina</name>
    <dbReference type="NCBI Taxonomy" id="179879"/>
    <lineage>
        <taxon>Bacteria</taxon>
        <taxon>Pseudomonadati</taxon>
        <taxon>Pseudomonadota</taxon>
        <taxon>Betaproteobacteria</taxon>
        <taxon>Burkholderiales</taxon>
        <taxon>Burkholderiaceae</taxon>
        <taxon>Burkholderia</taxon>
        <taxon>Burkholderia cepacia complex</taxon>
    </lineage>
</organism>
<proteinExistence type="predicted"/>
<accession>A0A7T7AKT5</accession>
<dbReference type="RefSeq" id="WP_124830992.1">
    <property type="nucleotide sequence ID" value="NZ_CADEPR010000065.1"/>
</dbReference>
<evidence type="ECO:0000259" key="3">
    <source>
        <dbReference type="Pfam" id="PF16509"/>
    </source>
</evidence>